<dbReference type="RefSeq" id="WP_203918817.1">
    <property type="nucleotide sequence ID" value="NZ_BONZ01000031.1"/>
</dbReference>
<dbReference type="Proteomes" id="UP000642748">
    <property type="component" value="Unassembled WGS sequence"/>
</dbReference>
<dbReference type="InterPro" id="IPR036890">
    <property type="entry name" value="HATPase_C_sf"/>
</dbReference>
<keyword evidence="7" id="KW-0067">ATP-binding</keyword>
<keyword evidence="4" id="KW-0808">Transferase</keyword>
<feature type="transmembrane region" description="Helical" evidence="9">
    <location>
        <begin position="43"/>
        <end position="64"/>
    </location>
</feature>
<evidence type="ECO:0000256" key="7">
    <source>
        <dbReference type="ARBA" id="ARBA00022840"/>
    </source>
</evidence>
<keyword evidence="9" id="KW-0812">Transmembrane</keyword>
<keyword evidence="12" id="KW-1185">Reference proteome</keyword>
<reference evidence="11" key="1">
    <citation type="submission" date="2021-01" db="EMBL/GenBank/DDBJ databases">
        <title>Whole genome shotgun sequence of Rugosimonospora africana NBRC 104875.</title>
        <authorList>
            <person name="Komaki H."/>
            <person name="Tamura T."/>
        </authorList>
    </citation>
    <scope>NUCLEOTIDE SEQUENCE</scope>
    <source>
        <strain evidence="11">NBRC 104875</strain>
    </source>
</reference>
<evidence type="ECO:0000256" key="4">
    <source>
        <dbReference type="ARBA" id="ARBA00022679"/>
    </source>
</evidence>
<dbReference type="GO" id="GO:0046983">
    <property type="term" value="F:protein dimerization activity"/>
    <property type="evidence" value="ECO:0007669"/>
    <property type="project" value="InterPro"/>
</dbReference>
<evidence type="ECO:0000259" key="10">
    <source>
        <dbReference type="SMART" id="SM00387"/>
    </source>
</evidence>
<evidence type="ECO:0000313" key="12">
    <source>
        <dbReference type="Proteomes" id="UP000642748"/>
    </source>
</evidence>
<dbReference type="PANTHER" id="PTHR24421">
    <property type="entry name" value="NITRATE/NITRITE SENSOR PROTEIN NARX-RELATED"/>
    <property type="match status" value="1"/>
</dbReference>
<dbReference type="InterPro" id="IPR003594">
    <property type="entry name" value="HATPase_dom"/>
</dbReference>
<gene>
    <name evidence="11" type="ORF">Raf01_33500</name>
</gene>
<dbReference type="GO" id="GO:0000155">
    <property type="term" value="F:phosphorelay sensor kinase activity"/>
    <property type="evidence" value="ECO:0007669"/>
    <property type="project" value="InterPro"/>
</dbReference>
<evidence type="ECO:0000256" key="5">
    <source>
        <dbReference type="ARBA" id="ARBA00022741"/>
    </source>
</evidence>
<dbReference type="Gene3D" id="3.30.565.10">
    <property type="entry name" value="Histidine kinase-like ATPase, C-terminal domain"/>
    <property type="match status" value="1"/>
</dbReference>
<evidence type="ECO:0000313" key="11">
    <source>
        <dbReference type="EMBL" id="GIH15178.1"/>
    </source>
</evidence>
<accession>A0A8J3VR94</accession>
<keyword evidence="5" id="KW-0547">Nucleotide-binding</keyword>
<organism evidence="11 12">
    <name type="scientific">Rugosimonospora africana</name>
    <dbReference type="NCBI Taxonomy" id="556532"/>
    <lineage>
        <taxon>Bacteria</taxon>
        <taxon>Bacillati</taxon>
        <taxon>Actinomycetota</taxon>
        <taxon>Actinomycetes</taxon>
        <taxon>Micromonosporales</taxon>
        <taxon>Micromonosporaceae</taxon>
        <taxon>Rugosimonospora</taxon>
    </lineage>
</organism>
<evidence type="ECO:0000256" key="8">
    <source>
        <dbReference type="ARBA" id="ARBA00023012"/>
    </source>
</evidence>
<dbReference type="SMART" id="SM00387">
    <property type="entry name" value="HATPase_c"/>
    <property type="match status" value="1"/>
</dbReference>
<evidence type="ECO:0000256" key="1">
    <source>
        <dbReference type="ARBA" id="ARBA00000085"/>
    </source>
</evidence>
<proteinExistence type="predicted"/>
<comment type="caution">
    <text evidence="11">The sequence shown here is derived from an EMBL/GenBank/DDBJ whole genome shotgun (WGS) entry which is preliminary data.</text>
</comment>
<dbReference type="Pfam" id="PF13796">
    <property type="entry name" value="Sensor"/>
    <property type="match status" value="1"/>
</dbReference>
<dbReference type="InterPro" id="IPR050482">
    <property type="entry name" value="Sensor_HK_TwoCompSys"/>
</dbReference>
<evidence type="ECO:0000256" key="9">
    <source>
        <dbReference type="SAM" id="Phobius"/>
    </source>
</evidence>
<dbReference type="AlphaFoldDB" id="A0A8J3VR94"/>
<evidence type="ECO:0000256" key="3">
    <source>
        <dbReference type="ARBA" id="ARBA00022553"/>
    </source>
</evidence>
<name>A0A8J3VR94_9ACTN</name>
<feature type="domain" description="Histidine kinase/HSP90-like ATPase" evidence="10">
    <location>
        <begin position="385"/>
        <end position="475"/>
    </location>
</feature>
<dbReference type="CDD" id="cd16917">
    <property type="entry name" value="HATPase_UhpB-NarQ-NarX-like"/>
    <property type="match status" value="1"/>
</dbReference>
<dbReference type="Pfam" id="PF07730">
    <property type="entry name" value="HisKA_3"/>
    <property type="match status" value="1"/>
</dbReference>
<dbReference type="PANTHER" id="PTHR24421:SF10">
    <property type="entry name" value="NITRATE_NITRITE SENSOR PROTEIN NARQ"/>
    <property type="match status" value="1"/>
</dbReference>
<comment type="catalytic activity">
    <reaction evidence="1">
        <text>ATP + protein L-histidine = ADP + protein N-phospho-L-histidine.</text>
        <dbReference type="EC" id="2.7.13.3"/>
    </reaction>
</comment>
<dbReference type="Pfam" id="PF02518">
    <property type="entry name" value="HATPase_c"/>
    <property type="match status" value="1"/>
</dbReference>
<dbReference type="InterPro" id="IPR011712">
    <property type="entry name" value="Sig_transdc_His_kin_sub3_dim/P"/>
</dbReference>
<dbReference type="Gene3D" id="1.20.5.1930">
    <property type="match status" value="1"/>
</dbReference>
<sequence length="475" mass="49601">MGLLVTTPTVDPPPGGQARAGSPWAVARAAVVAPFTRREGRELLFCLAGLPFLVVNPLALFLLMMDLTWWVASSGRGNPSPAHAAIACVCLGLLLVLLVSTSAARRLGSLQRMLATRLLGVRVAAPPPVRRGRDGRAWPGPGPRDAAGWRVVAYLLAKLPLGLIELYAVFFWIGGLVNLSYPLLFGAFRNNSPGVRLNPVPVFTPFGLFGDGTFRVATLPGTFAAAAAGAAMLLAAPWVTRAATSADAWLIRGMLGPGRLAQRVHDLELSRALAVDDSAALLRRLERNLHDGAQIRLATLAMNLGMARKKLGDGAEVPDAAAARELVDAALRGAKDALGELRSLVRGIHPPVLDNGLADALASLAADSAIPVELEVSVPARPTPAIETIAYFCAAELLANAARHSFANKIAIRAAEQRDVLLLSVADDGTGGADPARGTGLSGLAQRVAVVDGRLMVASPPGGPTKITVELPLHV</sequence>
<keyword evidence="9" id="KW-1133">Transmembrane helix</keyword>
<evidence type="ECO:0000256" key="6">
    <source>
        <dbReference type="ARBA" id="ARBA00022777"/>
    </source>
</evidence>
<keyword evidence="9" id="KW-0472">Membrane</keyword>
<dbReference type="SUPFAM" id="SSF55874">
    <property type="entry name" value="ATPase domain of HSP90 chaperone/DNA topoisomerase II/histidine kinase"/>
    <property type="match status" value="1"/>
</dbReference>
<dbReference type="EMBL" id="BONZ01000031">
    <property type="protein sequence ID" value="GIH15178.1"/>
    <property type="molecule type" value="Genomic_DNA"/>
</dbReference>
<keyword evidence="8" id="KW-0902">Two-component regulatory system</keyword>
<evidence type="ECO:0000256" key="2">
    <source>
        <dbReference type="ARBA" id="ARBA00012438"/>
    </source>
</evidence>
<keyword evidence="6 11" id="KW-0418">Kinase</keyword>
<feature type="transmembrane region" description="Helical" evidence="9">
    <location>
        <begin position="84"/>
        <end position="104"/>
    </location>
</feature>
<dbReference type="EC" id="2.7.13.3" evidence="2"/>
<dbReference type="InterPro" id="IPR025828">
    <property type="entry name" value="Put_sensor_dom"/>
</dbReference>
<protein>
    <recommendedName>
        <fullName evidence="2">histidine kinase</fullName>
        <ecNumber evidence="2">2.7.13.3</ecNumber>
    </recommendedName>
</protein>
<keyword evidence="3" id="KW-0597">Phosphoprotein</keyword>
<dbReference type="GO" id="GO:0016020">
    <property type="term" value="C:membrane"/>
    <property type="evidence" value="ECO:0007669"/>
    <property type="project" value="InterPro"/>
</dbReference>
<dbReference type="GO" id="GO:0005524">
    <property type="term" value="F:ATP binding"/>
    <property type="evidence" value="ECO:0007669"/>
    <property type="project" value="UniProtKB-KW"/>
</dbReference>